<name>A0A0C3BDR1_SERVB</name>
<gene>
    <name evidence="1" type="ORF">M408DRAFT_7772</name>
</gene>
<dbReference type="EMBL" id="KN824285">
    <property type="protein sequence ID" value="KIM30264.1"/>
    <property type="molecule type" value="Genomic_DNA"/>
</dbReference>
<reference evidence="2" key="2">
    <citation type="submission" date="2015-01" db="EMBL/GenBank/DDBJ databases">
        <title>Evolutionary Origins and Diversification of the Mycorrhizal Mutualists.</title>
        <authorList>
            <consortium name="DOE Joint Genome Institute"/>
            <consortium name="Mycorrhizal Genomics Consortium"/>
            <person name="Kohler A."/>
            <person name="Kuo A."/>
            <person name="Nagy L.G."/>
            <person name="Floudas D."/>
            <person name="Copeland A."/>
            <person name="Barry K.W."/>
            <person name="Cichocki N."/>
            <person name="Veneault-Fourrey C."/>
            <person name="LaButti K."/>
            <person name="Lindquist E.A."/>
            <person name="Lipzen A."/>
            <person name="Lundell T."/>
            <person name="Morin E."/>
            <person name="Murat C."/>
            <person name="Riley R."/>
            <person name="Ohm R."/>
            <person name="Sun H."/>
            <person name="Tunlid A."/>
            <person name="Henrissat B."/>
            <person name="Grigoriev I.V."/>
            <person name="Hibbett D.S."/>
            <person name="Martin F."/>
        </authorList>
    </citation>
    <scope>NUCLEOTIDE SEQUENCE [LARGE SCALE GENOMIC DNA]</scope>
    <source>
        <strain evidence="2">MAFF 305830</strain>
    </source>
</reference>
<protein>
    <submittedName>
        <fullName evidence="1">Uncharacterized protein</fullName>
    </submittedName>
</protein>
<reference evidence="1 2" key="1">
    <citation type="submission" date="2014-04" db="EMBL/GenBank/DDBJ databases">
        <authorList>
            <consortium name="DOE Joint Genome Institute"/>
            <person name="Kuo A."/>
            <person name="Zuccaro A."/>
            <person name="Kohler A."/>
            <person name="Nagy L.G."/>
            <person name="Floudas D."/>
            <person name="Copeland A."/>
            <person name="Barry K.W."/>
            <person name="Cichocki N."/>
            <person name="Veneault-Fourrey C."/>
            <person name="LaButti K."/>
            <person name="Lindquist E.A."/>
            <person name="Lipzen A."/>
            <person name="Lundell T."/>
            <person name="Morin E."/>
            <person name="Murat C."/>
            <person name="Sun H."/>
            <person name="Tunlid A."/>
            <person name="Henrissat B."/>
            <person name="Grigoriev I.V."/>
            <person name="Hibbett D.S."/>
            <person name="Martin F."/>
            <person name="Nordberg H.P."/>
            <person name="Cantor M.N."/>
            <person name="Hua S.X."/>
        </authorList>
    </citation>
    <scope>NUCLEOTIDE SEQUENCE [LARGE SCALE GENOMIC DNA]</scope>
    <source>
        <strain evidence="1 2">MAFF 305830</strain>
    </source>
</reference>
<keyword evidence="2" id="KW-1185">Reference proteome</keyword>
<proteinExistence type="predicted"/>
<accession>A0A0C3BDR1</accession>
<dbReference type="HOGENOM" id="CLU_1305527_0_0_1"/>
<dbReference type="Proteomes" id="UP000054097">
    <property type="component" value="Unassembled WGS sequence"/>
</dbReference>
<dbReference type="AlphaFoldDB" id="A0A0C3BDR1"/>
<organism evidence="1 2">
    <name type="scientific">Serendipita vermifera MAFF 305830</name>
    <dbReference type="NCBI Taxonomy" id="933852"/>
    <lineage>
        <taxon>Eukaryota</taxon>
        <taxon>Fungi</taxon>
        <taxon>Dikarya</taxon>
        <taxon>Basidiomycota</taxon>
        <taxon>Agaricomycotina</taxon>
        <taxon>Agaricomycetes</taxon>
        <taxon>Sebacinales</taxon>
        <taxon>Serendipitaceae</taxon>
        <taxon>Serendipita</taxon>
    </lineage>
</organism>
<evidence type="ECO:0000313" key="2">
    <source>
        <dbReference type="Proteomes" id="UP000054097"/>
    </source>
</evidence>
<evidence type="ECO:0000313" key="1">
    <source>
        <dbReference type="EMBL" id="KIM30264.1"/>
    </source>
</evidence>
<sequence>MIASDILKHQYQLYDVRSGFFLRLSQSRCAYLRTHTAYFPFAITLKGRHRYAKREGWKDNGDLTNISILVYYAAQRKTRIDYHLQVQYLYAARVDRKEEGLSMGVVAALSSTDSDPVGAFAACCVSVWREGTSKPGLCLQQQQQSSLTPPRDAYPIHNPTPLMARLDEPARRGPQTSFNPPLSVSIAIDGTPTSSRPRRCEWQLLVGMESN</sequence>